<dbReference type="SUPFAM" id="SSF55073">
    <property type="entry name" value="Nucleotide cyclase"/>
    <property type="match status" value="1"/>
</dbReference>
<name>A0A841C6T1_9LACT</name>
<feature type="domain" description="GGDEF" evidence="2">
    <location>
        <begin position="220"/>
        <end position="344"/>
    </location>
</feature>
<dbReference type="PROSITE" id="PS50887">
    <property type="entry name" value="GGDEF"/>
    <property type="match status" value="1"/>
</dbReference>
<proteinExistence type="predicted"/>
<protein>
    <submittedName>
        <fullName evidence="3">Diguanylate cyclase (GGDEF)-like protein</fullName>
    </submittedName>
</protein>
<keyword evidence="1" id="KW-0472">Membrane</keyword>
<dbReference type="GO" id="GO:0005886">
    <property type="term" value="C:plasma membrane"/>
    <property type="evidence" value="ECO:0007669"/>
    <property type="project" value="TreeGrafter"/>
</dbReference>
<dbReference type="AlphaFoldDB" id="A0A841C6T1"/>
<comment type="caution">
    <text evidence="3">The sequence shown here is derived from an EMBL/GenBank/DDBJ whole genome shotgun (WGS) entry which is preliminary data.</text>
</comment>
<dbReference type="InterPro" id="IPR035965">
    <property type="entry name" value="PAS-like_dom_sf"/>
</dbReference>
<dbReference type="RefSeq" id="WP_183540639.1">
    <property type="nucleotide sequence ID" value="NZ_DASWOY010000059.1"/>
</dbReference>
<feature type="transmembrane region" description="Helical" evidence="1">
    <location>
        <begin position="15"/>
        <end position="33"/>
    </location>
</feature>
<gene>
    <name evidence="3" type="ORF">HNQ37_001414</name>
</gene>
<dbReference type="SMART" id="SM00267">
    <property type="entry name" value="GGDEF"/>
    <property type="match status" value="1"/>
</dbReference>
<dbReference type="InterPro" id="IPR050469">
    <property type="entry name" value="Diguanylate_Cyclase"/>
</dbReference>
<evidence type="ECO:0000256" key="1">
    <source>
        <dbReference type="SAM" id="Phobius"/>
    </source>
</evidence>
<evidence type="ECO:0000259" key="2">
    <source>
        <dbReference type="PROSITE" id="PS50887"/>
    </source>
</evidence>
<dbReference type="InterPro" id="IPR000160">
    <property type="entry name" value="GGDEF_dom"/>
</dbReference>
<dbReference type="GO" id="GO:0043709">
    <property type="term" value="P:cell adhesion involved in single-species biofilm formation"/>
    <property type="evidence" value="ECO:0007669"/>
    <property type="project" value="TreeGrafter"/>
</dbReference>
<dbReference type="GO" id="GO:1902201">
    <property type="term" value="P:negative regulation of bacterial-type flagellum-dependent cell motility"/>
    <property type="evidence" value="ECO:0007669"/>
    <property type="project" value="TreeGrafter"/>
</dbReference>
<dbReference type="Gene3D" id="3.30.450.20">
    <property type="entry name" value="PAS domain"/>
    <property type="match status" value="1"/>
</dbReference>
<dbReference type="Pfam" id="PF00990">
    <property type="entry name" value="GGDEF"/>
    <property type="match status" value="1"/>
</dbReference>
<evidence type="ECO:0000313" key="3">
    <source>
        <dbReference type="EMBL" id="MBB5888513.1"/>
    </source>
</evidence>
<keyword evidence="1" id="KW-1133">Transmembrane helix</keyword>
<reference evidence="3 4" key="1">
    <citation type="submission" date="2020-08" db="EMBL/GenBank/DDBJ databases">
        <title>Genomic Encyclopedia of Type Strains, Phase IV (KMG-IV): sequencing the most valuable type-strain genomes for metagenomic binning, comparative biology and taxonomic classification.</title>
        <authorList>
            <person name="Goeker M."/>
        </authorList>
    </citation>
    <scope>NUCLEOTIDE SEQUENCE [LARGE SCALE GENOMIC DNA]</scope>
    <source>
        <strain evidence="3 4">DSM 14925</strain>
    </source>
</reference>
<dbReference type="PANTHER" id="PTHR45138">
    <property type="entry name" value="REGULATORY COMPONENTS OF SENSORY TRANSDUCTION SYSTEM"/>
    <property type="match status" value="1"/>
</dbReference>
<dbReference type="GO" id="GO:0052621">
    <property type="term" value="F:diguanylate cyclase activity"/>
    <property type="evidence" value="ECO:0007669"/>
    <property type="project" value="TreeGrafter"/>
</dbReference>
<dbReference type="SUPFAM" id="SSF55785">
    <property type="entry name" value="PYP-like sensor domain (PAS domain)"/>
    <property type="match status" value="1"/>
</dbReference>
<dbReference type="EMBL" id="JACHHV010000028">
    <property type="protein sequence ID" value="MBB5888513.1"/>
    <property type="molecule type" value="Genomic_DNA"/>
</dbReference>
<dbReference type="NCBIfam" id="TIGR00254">
    <property type="entry name" value="GGDEF"/>
    <property type="match status" value="1"/>
</dbReference>
<dbReference type="Gene3D" id="3.30.70.270">
    <property type="match status" value="1"/>
</dbReference>
<dbReference type="PANTHER" id="PTHR45138:SF9">
    <property type="entry name" value="DIGUANYLATE CYCLASE DGCM-RELATED"/>
    <property type="match status" value="1"/>
</dbReference>
<feature type="transmembrane region" description="Helical" evidence="1">
    <location>
        <begin position="39"/>
        <end position="56"/>
    </location>
</feature>
<dbReference type="InterPro" id="IPR043128">
    <property type="entry name" value="Rev_trsase/Diguanyl_cyclase"/>
</dbReference>
<organism evidence="3 4">
    <name type="scientific">Lactovum miscens</name>
    <dbReference type="NCBI Taxonomy" id="190387"/>
    <lineage>
        <taxon>Bacteria</taxon>
        <taxon>Bacillati</taxon>
        <taxon>Bacillota</taxon>
        <taxon>Bacilli</taxon>
        <taxon>Lactobacillales</taxon>
        <taxon>Streptococcaceae</taxon>
        <taxon>Lactovum</taxon>
    </lineage>
</organism>
<evidence type="ECO:0000313" key="4">
    <source>
        <dbReference type="Proteomes" id="UP000562464"/>
    </source>
</evidence>
<accession>A0A841C6T1</accession>
<keyword evidence="1" id="KW-0812">Transmembrane</keyword>
<sequence>MIKGLKKGKNISSEFLFFLLFFIELILLVIFIYDDSFPLIFLILLNFIFFFIWSFYQYKNEKRKTIDIVSSIMRDVKQISIYVVDLELNYLAVSDSDVRFMEHFFKVTPVVGKNLSSILSKEHFFKTKETFKNALYNGLTNQVEHFNKNDIEFYVLNYYTPLYDKSGSPYALMIHTIDVTDDILEQDKIYHLIYIDPLTGVYNRRKLIEYVETELPLSDKNQILIYIDIDDFKQVNDNSGHLEGDKVLIRFTENLRKYFPEPNMICRLGGDEFCLLFEEIDGKGIQKCVWDRMQKVEEEMAPYEFSIGAIIMELPFKNNFDYYYQKVDRKMYEMKSRKKEKFSE</sequence>
<dbReference type="InterPro" id="IPR029787">
    <property type="entry name" value="Nucleotide_cyclase"/>
</dbReference>
<dbReference type="CDD" id="cd01949">
    <property type="entry name" value="GGDEF"/>
    <property type="match status" value="1"/>
</dbReference>
<keyword evidence="4" id="KW-1185">Reference proteome</keyword>
<dbReference type="Proteomes" id="UP000562464">
    <property type="component" value="Unassembled WGS sequence"/>
</dbReference>